<protein>
    <submittedName>
        <fullName evidence="1">Uncharacterized protein</fullName>
    </submittedName>
</protein>
<evidence type="ECO:0000313" key="1">
    <source>
        <dbReference type="EMBL" id="MDA7418361.1"/>
    </source>
</evidence>
<dbReference type="EMBL" id="JAQIPB010000009">
    <property type="protein sequence ID" value="MDA7418361.1"/>
    <property type="molecule type" value="Genomic_DNA"/>
</dbReference>
<sequence length="157" mass="16742">MERVILYVDDATHALGQLEQLRASGLRPTHWVLAACAPRMTSRISKWVSHSARENWRVKWFARLQETLAPALQADGAEFTAVLAQGPLLVLTQQLLLAHGAARVIDLRRPKVGAVLEPVQSGSAEAAPRAPGRNNGALSGGALGVGALMVLAQTLAE</sequence>
<comment type="caution">
    <text evidence="1">The sequence shown here is derived from an EMBL/GenBank/DDBJ whole genome shotgun (WGS) entry which is preliminary data.</text>
</comment>
<dbReference type="AlphaFoldDB" id="A0AAE3NCM6"/>
<dbReference type="Proteomes" id="UP001212602">
    <property type="component" value="Unassembled WGS sequence"/>
</dbReference>
<evidence type="ECO:0000313" key="2">
    <source>
        <dbReference type="Proteomes" id="UP001212602"/>
    </source>
</evidence>
<accession>A0AAE3NCM6</accession>
<proteinExistence type="predicted"/>
<keyword evidence="2" id="KW-1185">Reference proteome</keyword>
<reference evidence="1" key="1">
    <citation type="submission" date="2023-01" db="EMBL/GenBank/DDBJ databases">
        <title>Xenophilus mangrovi sp. nov., isolated from soil of Mangrove nature reserve.</title>
        <authorList>
            <person name="Xu S."/>
            <person name="Liu Z."/>
            <person name="Xu Y."/>
        </authorList>
    </citation>
    <scope>NUCLEOTIDE SEQUENCE</scope>
    <source>
        <strain evidence="1">YW8</strain>
    </source>
</reference>
<gene>
    <name evidence="1" type="ORF">PGB34_18490</name>
</gene>
<name>A0AAE3NCM6_9BURK</name>
<organism evidence="1 2">
    <name type="scientific">Xenophilus arseniciresistens</name>
    <dbReference type="NCBI Taxonomy" id="1283306"/>
    <lineage>
        <taxon>Bacteria</taxon>
        <taxon>Pseudomonadati</taxon>
        <taxon>Pseudomonadota</taxon>
        <taxon>Betaproteobacteria</taxon>
        <taxon>Burkholderiales</taxon>
        <taxon>Comamonadaceae</taxon>
        <taxon>Xenophilus</taxon>
    </lineage>
</organism>
<dbReference type="RefSeq" id="WP_271429578.1">
    <property type="nucleotide sequence ID" value="NZ_JAQIPB010000009.1"/>
</dbReference>